<proteinExistence type="predicted"/>
<reference evidence="2 3" key="1">
    <citation type="submission" date="2016-10" db="EMBL/GenBank/DDBJ databases">
        <authorList>
            <person name="de Groot N.N."/>
        </authorList>
    </citation>
    <scope>NUCLEOTIDE SEQUENCE [LARGE SCALE GENOMIC DNA]</scope>
    <source>
        <strain evidence="2 3">R5</strain>
    </source>
</reference>
<dbReference type="AlphaFoldDB" id="A0A1G6I7V3"/>
<evidence type="ECO:0000313" key="2">
    <source>
        <dbReference type="EMBL" id="SDC02508.1"/>
    </source>
</evidence>
<evidence type="ECO:0000256" key="1">
    <source>
        <dbReference type="SAM" id="MobiDB-lite"/>
    </source>
</evidence>
<gene>
    <name evidence="2" type="ORF">SAMN05216337_100153</name>
</gene>
<dbReference type="EMBL" id="FMZW01000001">
    <property type="protein sequence ID" value="SDC02508.1"/>
    <property type="molecule type" value="Genomic_DNA"/>
</dbReference>
<protein>
    <submittedName>
        <fullName evidence="2">Uncharacterized protein</fullName>
    </submittedName>
</protein>
<dbReference type="Proteomes" id="UP000199245">
    <property type="component" value="Unassembled WGS sequence"/>
</dbReference>
<accession>A0A1G6I7V3</accession>
<organism evidence="2 3">
    <name type="scientific">Bradyrhizobium brasilense</name>
    <dbReference type="NCBI Taxonomy" id="1419277"/>
    <lineage>
        <taxon>Bacteria</taxon>
        <taxon>Pseudomonadati</taxon>
        <taxon>Pseudomonadota</taxon>
        <taxon>Alphaproteobacteria</taxon>
        <taxon>Hyphomicrobiales</taxon>
        <taxon>Nitrobacteraceae</taxon>
        <taxon>Bradyrhizobium</taxon>
    </lineage>
</organism>
<feature type="region of interest" description="Disordered" evidence="1">
    <location>
        <begin position="1"/>
        <end position="29"/>
    </location>
</feature>
<name>A0A1G6I7V3_9BRAD</name>
<feature type="compositionally biased region" description="Basic residues" evidence="1">
    <location>
        <begin position="7"/>
        <end position="21"/>
    </location>
</feature>
<evidence type="ECO:0000313" key="3">
    <source>
        <dbReference type="Proteomes" id="UP000199245"/>
    </source>
</evidence>
<sequence length="62" mass="6860">MFERATSKRAHTSKQSRRIKMPGKAETYADTDPVEIARELRAKSELGGREAKLAAAEAKTRG</sequence>